<organism evidence="1">
    <name type="scientific">Siphoviridae sp. ctLfk13</name>
    <dbReference type="NCBI Taxonomy" id="2826251"/>
    <lineage>
        <taxon>Viruses</taxon>
        <taxon>Duplodnaviria</taxon>
        <taxon>Heunggongvirae</taxon>
        <taxon>Uroviricota</taxon>
        <taxon>Caudoviricetes</taxon>
    </lineage>
</organism>
<accession>A0A8S5N207</accession>
<proteinExistence type="predicted"/>
<protein>
    <submittedName>
        <fullName evidence="1">Uncharacterized protein</fullName>
    </submittedName>
</protein>
<reference evidence="1" key="1">
    <citation type="journal article" date="2021" name="Proc. Natl. Acad. Sci. U.S.A.">
        <title>A Catalog of Tens of Thousands of Viruses from Human Metagenomes Reveals Hidden Associations with Chronic Diseases.</title>
        <authorList>
            <person name="Tisza M.J."/>
            <person name="Buck C.B."/>
        </authorList>
    </citation>
    <scope>NUCLEOTIDE SEQUENCE</scope>
    <source>
        <strain evidence="1">CtLfk13</strain>
    </source>
</reference>
<dbReference type="EMBL" id="BK015040">
    <property type="protein sequence ID" value="DAD88391.1"/>
    <property type="molecule type" value="Genomic_DNA"/>
</dbReference>
<evidence type="ECO:0000313" key="1">
    <source>
        <dbReference type="EMBL" id="DAD88391.1"/>
    </source>
</evidence>
<sequence length="75" mass="8375">MKWNQYGTGGGGYTVEQVEAVARSLEDNKLVEYSTMWHEAVRQMRAAEIIHNNLGVGAEVELPNGMSIYIESESE</sequence>
<name>A0A8S5N207_9CAUD</name>